<name>A0ACC1QHB8_9HYPO</name>
<protein>
    <submittedName>
        <fullName evidence="1">Uncharacterized protein</fullName>
    </submittedName>
</protein>
<gene>
    <name evidence="1" type="ORF">NLG97_g9619</name>
</gene>
<comment type="caution">
    <text evidence="1">The sequence shown here is derived from an EMBL/GenBank/DDBJ whole genome shotgun (WGS) entry which is preliminary data.</text>
</comment>
<sequence>MYAKLVLATLASVATARFAGDLTIRMNPDGSCYSFVLKPHDTAFPNLICPSHFSCHANGNQIADFSTECRTNGHDNDSSIAVRPHDELQFCRSGFCTCMGVNYQGQNKEGTGLLAVNFNYNDDQAKPCAKW</sequence>
<dbReference type="EMBL" id="JANAKD010002055">
    <property type="protein sequence ID" value="KAJ3474992.1"/>
    <property type="molecule type" value="Genomic_DNA"/>
</dbReference>
<accession>A0ACC1QHB8</accession>
<proteinExistence type="predicted"/>
<evidence type="ECO:0000313" key="2">
    <source>
        <dbReference type="Proteomes" id="UP001148737"/>
    </source>
</evidence>
<reference evidence="1" key="1">
    <citation type="submission" date="2022-07" db="EMBL/GenBank/DDBJ databases">
        <title>Genome Sequence of Lecanicillium saksenae.</title>
        <authorList>
            <person name="Buettner E."/>
        </authorList>
    </citation>
    <scope>NUCLEOTIDE SEQUENCE</scope>
    <source>
        <strain evidence="1">VT-O1</strain>
    </source>
</reference>
<keyword evidence="2" id="KW-1185">Reference proteome</keyword>
<dbReference type="Proteomes" id="UP001148737">
    <property type="component" value="Unassembled WGS sequence"/>
</dbReference>
<evidence type="ECO:0000313" key="1">
    <source>
        <dbReference type="EMBL" id="KAJ3474992.1"/>
    </source>
</evidence>
<organism evidence="1 2">
    <name type="scientific">Lecanicillium saksenae</name>
    <dbReference type="NCBI Taxonomy" id="468837"/>
    <lineage>
        <taxon>Eukaryota</taxon>
        <taxon>Fungi</taxon>
        <taxon>Dikarya</taxon>
        <taxon>Ascomycota</taxon>
        <taxon>Pezizomycotina</taxon>
        <taxon>Sordariomycetes</taxon>
        <taxon>Hypocreomycetidae</taxon>
        <taxon>Hypocreales</taxon>
        <taxon>Cordycipitaceae</taxon>
        <taxon>Lecanicillium</taxon>
    </lineage>
</organism>